<organism evidence="3 4">
    <name type="scientific">Deinococcus aetherius</name>
    <dbReference type="NCBI Taxonomy" id="200252"/>
    <lineage>
        <taxon>Bacteria</taxon>
        <taxon>Thermotogati</taxon>
        <taxon>Deinococcota</taxon>
        <taxon>Deinococci</taxon>
        <taxon>Deinococcales</taxon>
        <taxon>Deinococcaceae</taxon>
        <taxon>Deinococcus</taxon>
    </lineage>
</organism>
<keyword evidence="4" id="KW-1185">Reference proteome</keyword>
<feature type="chain" id="PRO_5046061180" description="GerMN domain-containing protein" evidence="1">
    <location>
        <begin position="23"/>
        <end position="180"/>
    </location>
</feature>
<sequence>MRRLFSLFNVVSAALLAAAAYAYQEVQRPPETPRAPALELAEKRGVRVKVYFTDPQVQSFKPETRTVQVTQENPGAVAQAAVNAWASGPTASGGLAVVPKGTPAPRVWLRGAHYYVNLPAAYPKLKYGTSGERMLLCTLTRTLLETRGQDVTFLVNGQNADTLGHLDLREPYTRQDCADS</sequence>
<dbReference type="Pfam" id="PF10646">
    <property type="entry name" value="Germane"/>
    <property type="match status" value="1"/>
</dbReference>
<evidence type="ECO:0000313" key="3">
    <source>
        <dbReference type="EMBL" id="BDP41884.1"/>
    </source>
</evidence>
<protein>
    <recommendedName>
        <fullName evidence="2">GerMN domain-containing protein</fullName>
    </recommendedName>
</protein>
<feature type="domain" description="GerMN" evidence="2">
    <location>
        <begin position="78"/>
        <end position="164"/>
    </location>
</feature>
<dbReference type="EMBL" id="AP026560">
    <property type="protein sequence ID" value="BDP41884.1"/>
    <property type="molecule type" value="Genomic_DNA"/>
</dbReference>
<dbReference type="Proteomes" id="UP001064971">
    <property type="component" value="Chromosome"/>
</dbReference>
<proteinExistence type="predicted"/>
<evidence type="ECO:0000259" key="2">
    <source>
        <dbReference type="SMART" id="SM00909"/>
    </source>
</evidence>
<evidence type="ECO:0000313" key="4">
    <source>
        <dbReference type="Proteomes" id="UP001064971"/>
    </source>
</evidence>
<dbReference type="RefSeq" id="WP_264774608.1">
    <property type="nucleotide sequence ID" value="NZ_AP026560.1"/>
</dbReference>
<gene>
    <name evidence="3" type="ORF">DAETH_18530</name>
</gene>
<dbReference type="InterPro" id="IPR019606">
    <property type="entry name" value="GerMN"/>
</dbReference>
<feature type="signal peptide" evidence="1">
    <location>
        <begin position="1"/>
        <end position="22"/>
    </location>
</feature>
<reference evidence="3" key="1">
    <citation type="submission" date="2022-07" db="EMBL/GenBank/DDBJ databases">
        <title>Complete Genome Sequence of the Radioresistant Bacterium Deinococcus aetherius ST0316, Isolated from the Air Dust collected in Lower Stratosphere above Japan.</title>
        <authorList>
            <person name="Satoh K."/>
            <person name="Hagiwara K."/>
            <person name="Katsumata K."/>
            <person name="Kubo A."/>
            <person name="Yokobori S."/>
            <person name="Yamagishi A."/>
            <person name="Oono Y."/>
            <person name="Narumi I."/>
        </authorList>
    </citation>
    <scope>NUCLEOTIDE SEQUENCE</scope>
    <source>
        <strain evidence="3">ST0316</strain>
    </source>
</reference>
<name>A0ABM8ADN0_9DEIO</name>
<dbReference type="SMART" id="SM00909">
    <property type="entry name" value="Germane"/>
    <property type="match status" value="1"/>
</dbReference>
<accession>A0ABM8ADN0</accession>
<keyword evidence="1" id="KW-0732">Signal</keyword>
<evidence type="ECO:0000256" key="1">
    <source>
        <dbReference type="SAM" id="SignalP"/>
    </source>
</evidence>